<evidence type="ECO:0000256" key="11">
    <source>
        <dbReference type="ARBA" id="ARBA00023242"/>
    </source>
</evidence>
<dbReference type="SMART" id="SM00356">
    <property type="entry name" value="ZnF_C3H1"/>
    <property type="match status" value="2"/>
</dbReference>
<keyword evidence="7" id="KW-0677">Repeat</keyword>
<evidence type="ECO:0000256" key="13">
    <source>
        <dbReference type="SAM" id="MobiDB-lite"/>
    </source>
</evidence>
<dbReference type="InterPro" id="IPR036855">
    <property type="entry name" value="Znf_CCCH_sf"/>
</dbReference>
<evidence type="ECO:0000256" key="9">
    <source>
        <dbReference type="ARBA" id="ARBA00022833"/>
    </source>
</evidence>
<dbReference type="SUPFAM" id="SSF90229">
    <property type="entry name" value="CCCH zinc finger"/>
    <property type="match status" value="1"/>
</dbReference>
<evidence type="ECO:0000259" key="14">
    <source>
        <dbReference type="PROSITE" id="PS50103"/>
    </source>
</evidence>
<dbReference type="GO" id="GO:0005634">
    <property type="term" value="C:nucleus"/>
    <property type="evidence" value="ECO:0007669"/>
    <property type="project" value="UniProtKB-SubCell"/>
</dbReference>
<feature type="compositionally biased region" description="Polar residues" evidence="13">
    <location>
        <begin position="321"/>
        <end position="330"/>
    </location>
</feature>
<feature type="region of interest" description="Disordered" evidence="13">
    <location>
        <begin position="311"/>
        <end position="330"/>
    </location>
</feature>
<keyword evidence="5" id="KW-0963">Cytoplasm</keyword>
<evidence type="ECO:0000256" key="4">
    <source>
        <dbReference type="ARBA" id="ARBA00015073"/>
    </source>
</evidence>
<evidence type="ECO:0000313" key="16">
    <source>
        <dbReference type="Proteomes" id="UP000095009"/>
    </source>
</evidence>
<keyword evidence="6 12" id="KW-0479">Metal-binding</keyword>
<comment type="similarity">
    <text evidence="3">Belongs to the ZC3H15/TMA46 family.</text>
</comment>
<reference evidence="15 16" key="1">
    <citation type="journal article" date="2016" name="Proc. Natl. Acad. Sci. U.S.A.">
        <title>Comparative genomics of biotechnologically important yeasts.</title>
        <authorList>
            <person name="Riley R."/>
            <person name="Haridas S."/>
            <person name="Wolfe K.H."/>
            <person name="Lopes M.R."/>
            <person name="Hittinger C.T."/>
            <person name="Goeker M."/>
            <person name="Salamov A.A."/>
            <person name="Wisecaver J.H."/>
            <person name="Long T.M."/>
            <person name="Calvey C.H."/>
            <person name="Aerts A.L."/>
            <person name="Barry K.W."/>
            <person name="Choi C."/>
            <person name="Clum A."/>
            <person name="Coughlan A.Y."/>
            <person name="Deshpande S."/>
            <person name="Douglass A.P."/>
            <person name="Hanson S.J."/>
            <person name="Klenk H.-P."/>
            <person name="LaButti K.M."/>
            <person name="Lapidus A."/>
            <person name="Lindquist E.A."/>
            <person name="Lipzen A.M."/>
            <person name="Meier-Kolthoff J.P."/>
            <person name="Ohm R.A."/>
            <person name="Otillar R.P."/>
            <person name="Pangilinan J.L."/>
            <person name="Peng Y."/>
            <person name="Rokas A."/>
            <person name="Rosa C.A."/>
            <person name="Scheuner C."/>
            <person name="Sibirny A.A."/>
            <person name="Slot J.C."/>
            <person name="Stielow J.B."/>
            <person name="Sun H."/>
            <person name="Kurtzman C.P."/>
            <person name="Blackwell M."/>
            <person name="Grigoriev I.V."/>
            <person name="Jeffries T.W."/>
        </authorList>
    </citation>
    <scope>NUCLEOTIDE SEQUENCE [LARGE SCALE GENOMIC DNA]</scope>
    <source>
        <strain evidence="15 16">DSM 6958</strain>
    </source>
</reference>
<gene>
    <name evidence="15" type="ORF">NADFUDRAFT_66367</name>
</gene>
<dbReference type="InterPro" id="IPR000571">
    <property type="entry name" value="Znf_CCCH"/>
</dbReference>
<accession>A0A1E3PIN7</accession>
<feature type="compositionally biased region" description="Basic and acidic residues" evidence="13">
    <location>
        <begin position="1"/>
        <end position="12"/>
    </location>
</feature>
<evidence type="ECO:0000256" key="1">
    <source>
        <dbReference type="ARBA" id="ARBA00004123"/>
    </source>
</evidence>
<keyword evidence="11" id="KW-0539">Nucleus</keyword>
<evidence type="ECO:0000256" key="5">
    <source>
        <dbReference type="ARBA" id="ARBA00022490"/>
    </source>
</evidence>
<dbReference type="OrthoDB" id="278280at2759"/>
<dbReference type="EMBL" id="KV454410">
    <property type="protein sequence ID" value="ODQ65273.1"/>
    <property type="molecule type" value="Genomic_DNA"/>
</dbReference>
<evidence type="ECO:0000256" key="8">
    <source>
        <dbReference type="ARBA" id="ARBA00022771"/>
    </source>
</evidence>
<feature type="region of interest" description="Disordered" evidence="13">
    <location>
        <begin position="1"/>
        <end position="32"/>
    </location>
</feature>
<dbReference type="PANTHER" id="PTHR12681">
    <property type="entry name" value="ZINC FINGER-CONTAINING PROTEIN P48ZNF"/>
    <property type="match status" value="1"/>
</dbReference>
<evidence type="ECO:0000256" key="10">
    <source>
        <dbReference type="ARBA" id="ARBA00023054"/>
    </source>
</evidence>
<keyword evidence="16" id="KW-1185">Reference proteome</keyword>
<comment type="subcellular location">
    <subcellularLocation>
        <location evidence="2">Cytoplasm</location>
    </subcellularLocation>
    <subcellularLocation>
        <location evidence="1">Nucleus</location>
    </subcellularLocation>
</comment>
<name>A0A1E3PIN7_9ASCO</name>
<dbReference type="Gene3D" id="4.10.1000.10">
    <property type="entry name" value="Zinc finger, CCCH-type"/>
    <property type="match status" value="1"/>
</dbReference>
<organism evidence="15 16">
    <name type="scientific">Nadsonia fulvescens var. elongata DSM 6958</name>
    <dbReference type="NCBI Taxonomy" id="857566"/>
    <lineage>
        <taxon>Eukaryota</taxon>
        <taxon>Fungi</taxon>
        <taxon>Dikarya</taxon>
        <taxon>Ascomycota</taxon>
        <taxon>Saccharomycotina</taxon>
        <taxon>Dipodascomycetes</taxon>
        <taxon>Dipodascales</taxon>
        <taxon>Dipodascales incertae sedis</taxon>
        <taxon>Nadsonia</taxon>
    </lineage>
</organism>
<dbReference type="InterPro" id="IPR032378">
    <property type="entry name" value="ZC3H15/TMA46_C"/>
</dbReference>
<dbReference type="Pfam" id="PF00642">
    <property type="entry name" value="zf-CCCH"/>
    <property type="match status" value="1"/>
</dbReference>
<dbReference type="Pfam" id="PF16543">
    <property type="entry name" value="DFRP_C"/>
    <property type="match status" value="1"/>
</dbReference>
<dbReference type="GO" id="GO:0008270">
    <property type="term" value="F:zinc ion binding"/>
    <property type="evidence" value="ECO:0007669"/>
    <property type="project" value="UniProtKB-KW"/>
</dbReference>
<dbReference type="PANTHER" id="PTHR12681:SF0">
    <property type="entry name" value="ZINC FINGER CCCH DOMAIN-CONTAINING PROTEIN 15"/>
    <property type="match status" value="1"/>
</dbReference>
<dbReference type="AlphaFoldDB" id="A0A1E3PIN7"/>
<keyword evidence="8 12" id="KW-0863">Zinc-finger</keyword>
<evidence type="ECO:0000256" key="2">
    <source>
        <dbReference type="ARBA" id="ARBA00004496"/>
    </source>
</evidence>
<feature type="zinc finger region" description="C3H1-type" evidence="12">
    <location>
        <begin position="92"/>
        <end position="119"/>
    </location>
</feature>
<dbReference type="GO" id="GO:0003729">
    <property type="term" value="F:mRNA binding"/>
    <property type="evidence" value="ECO:0007669"/>
    <property type="project" value="TreeGrafter"/>
</dbReference>
<sequence length="330" mass="37458">MPPKQKLNEKNKAAKRNQSTADKTFGLKNKNKSSKVQKFVAQVEAQNASTNNRKKEFEARKLAEKRASELAKVEALKLLKPVVQQKIPFGVDPKSVVCAYFKAGQCTKGARCKFSHDLEIERKGAKKDLYTDARKEDDTMDKWDDEKLKSVVLSKQGNAKTTTDIICKYFIESVENGKYGWFWVCPGGGDECKYKHSLPQGFKLKTKEQLRTERQAAANAPKFTLEEFLETERHKLGKGGTLVTLESFNQWKKEKEVEKAKKAQEDLANAKKNKTLSGKQLLDSGKYVPDDEEDDGADTFDMEILRQRVEEIDRSNDDLSGVQNNTEYAE</sequence>
<evidence type="ECO:0000256" key="6">
    <source>
        <dbReference type="ARBA" id="ARBA00022723"/>
    </source>
</evidence>
<dbReference type="GO" id="GO:0002181">
    <property type="term" value="P:cytoplasmic translation"/>
    <property type="evidence" value="ECO:0007669"/>
    <property type="project" value="TreeGrafter"/>
</dbReference>
<evidence type="ECO:0000256" key="3">
    <source>
        <dbReference type="ARBA" id="ARBA00010043"/>
    </source>
</evidence>
<dbReference type="STRING" id="857566.A0A1E3PIN7"/>
<dbReference type="Gene3D" id="6.20.400.10">
    <property type="match status" value="1"/>
</dbReference>
<keyword evidence="10" id="KW-0175">Coiled coil</keyword>
<dbReference type="Proteomes" id="UP000095009">
    <property type="component" value="Unassembled WGS sequence"/>
</dbReference>
<feature type="domain" description="C3H1-type" evidence="14">
    <location>
        <begin position="161"/>
        <end position="199"/>
    </location>
</feature>
<evidence type="ECO:0000313" key="15">
    <source>
        <dbReference type="EMBL" id="ODQ65273.1"/>
    </source>
</evidence>
<proteinExistence type="inferred from homology"/>
<protein>
    <recommendedName>
        <fullName evidence="4">Zinc finger CCCH domain-containing protein 15</fullName>
    </recommendedName>
</protein>
<feature type="zinc finger region" description="C3H1-type" evidence="12">
    <location>
        <begin position="161"/>
        <end position="199"/>
    </location>
</feature>
<evidence type="ECO:0000256" key="7">
    <source>
        <dbReference type="ARBA" id="ARBA00022737"/>
    </source>
</evidence>
<dbReference type="PROSITE" id="PS50103">
    <property type="entry name" value="ZF_C3H1"/>
    <property type="match status" value="2"/>
</dbReference>
<evidence type="ECO:0000256" key="12">
    <source>
        <dbReference type="PROSITE-ProRule" id="PRU00723"/>
    </source>
</evidence>
<keyword evidence="9 12" id="KW-0862">Zinc</keyword>
<feature type="domain" description="C3H1-type" evidence="14">
    <location>
        <begin position="92"/>
        <end position="119"/>
    </location>
</feature>
<dbReference type="GO" id="GO:0005829">
    <property type="term" value="C:cytosol"/>
    <property type="evidence" value="ECO:0007669"/>
    <property type="project" value="TreeGrafter"/>
</dbReference>
<dbReference type="FunFam" id="4.10.1000.10:FF:000050">
    <property type="entry name" value="AGAP008634-PA"/>
    <property type="match status" value="1"/>
</dbReference>